<dbReference type="NCBIfam" id="TIGR00174">
    <property type="entry name" value="miaA"/>
    <property type="match status" value="1"/>
</dbReference>
<dbReference type="Proteomes" id="UP000789707">
    <property type="component" value="Unassembled WGS sequence"/>
</dbReference>
<name>A0ABN8BF20_9LACO</name>
<comment type="subunit">
    <text evidence="10">Monomer.</text>
</comment>
<dbReference type="EC" id="2.5.1.75" evidence="10"/>
<comment type="cofactor">
    <cofactor evidence="1 10">
        <name>Mg(2+)</name>
        <dbReference type="ChEBI" id="CHEBI:18420"/>
    </cofactor>
</comment>
<dbReference type="PANTHER" id="PTHR11088">
    <property type="entry name" value="TRNA DIMETHYLALLYLTRANSFERASE"/>
    <property type="match status" value="1"/>
</dbReference>
<evidence type="ECO:0000256" key="6">
    <source>
        <dbReference type="ARBA" id="ARBA00022741"/>
    </source>
</evidence>
<accession>A0ABN8BF20</accession>
<dbReference type="InterPro" id="IPR039657">
    <property type="entry name" value="Dimethylallyltransferase"/>
</dbReference>
<dbReference type="HAMAP" id="MF_00185">
    <property type="entry name" value="IPP_trans"/>
    <property type="match status" value="1"/>
</dbReference>
<evidence type="ECO:0000256" key="8">
    <source>
        <dbReference type="ARBA" id="ARBA00022842"/>
    </source>
</evidence>
<comment type="caution">
    <text evidence="10">Lacks conserved residue(s) required for the propagation of feature annotation.</text>
</comment>
<dbReference type="Gene3D" id="3.40.50.300">
    <property type="entry name" value="P-loop containing nucleotide triphosphate hydrolases"/>
    <property type="match status" value="1"/>
</dbReference>
<evidence type="ECO:0000256" key="2">
    <source>
        <dbReference type="ARBA" id="ARBA00003213"/>
    </source>
</evidence>
<dbReference type="Pfam" id="PF01715">
    <property type="entry name" value="IPPT"/>
    <property type="match status" value="1"/>
</dbReference>
<evidence type="ECO:0000256" key="12">
    <source>
        <dbReference type="RuleBase" id="RU003784"/>
    </source>
</evidence>
<evidence type="ECO:0000256" key="3">
    <source>
        <dbReference type="ARBA" id="ARBA00005842"/>
    </source>
</evidence>
<keyword evidence="8 10" id="KW-0460">Magnesium</keyword>
<keyword evidence="15" id="KW-1185">Reference proteome</keyword>
<reference evidence="14 15" key="1">
    <citation type="submission" date="2021-11" db="EMBL/GenBank/DDBJ databases">
        <authorList>
            <person name="Depoorter E."/>
        </authorList>
    </citation>
    <scope>NUCLEOTIDE SEQUENCE [LARGE SCALE GENOMIC DNA]</scope>
    <source>
        <strain evidence="14 15">LMG 24289</strain>
    </source>
</reference>
<feature type="binding site" evidence="10">
    <location>
        <begin position="9"/>
        <end position="16"/>
    </location>
    <ligand>
        <name>ATP</name>
        <dbReference type="ChEBI" id="CHEBI:30616"/>
    </ligand>
</feature>
<evidence type="ECO:0000256" key="1">
    <source>
        <dbReference type="ARBA" id="ARBA00001946"/>
    </source>
</evidence>
<proteinExistence type="inferred from homology"/>
<evidence type="ECO:0000256" key="4">
    <source>
        <dbReference type="ARBA" id="ARBA00022679"/>
    </source>
</evidence>
<dbReference type="InterPro" id="IPR018022">
    <property type="entry name" value="IPT"/>
</dbReference>
<dbReference type="Gene3D" id="1.10.20.140">
    <property type="match status" value="1"/>
</dbReference>
<dbReference type="RefSeq" id="WP_284707358.1">
    <property type="nucleotide sequence ID" value="NZ_CAKKNS010000002.1"/>
</dbReference>
<dbReference type="InterPro" id="IPR027417">
    <property type="entry name" value="P-loop_NTPase"/>
</dbReference>
<feature type="binding site" evidence="10">
    <location>
        <begin position="11"/>
        <end position="16"/>
    </location>
    <ligand>
        <name>substrate</name>
    </ligand>
</feature>
<keyword evidence="7 10" id="KW-0067">ATP-binding</keyword>
<feature type="site" description="Interaction with substrate tRNA" evidence="10">
    <location>
        <position position="125"/>
    </location>
</feature>
<evidence type="ECO:0000256" key="13">
    <source>
        <dbReference type="RuleBase" id="RU003785"/>
    </source>
</evidence>
<dbReference type="SUPFAM" id="SSF52540">
    <property type="entry name" value="P-loop containing nucleoside triphosphate hydrolases"/>
    <property type="match status" value="2"/>
</dbReference>
<feature type="site" description="Interaction with substrate tRNA" evidence="10">
    <location>
        <position position="100"/>
    </location>
</feature>
<evidence type="ECO:0000256" key="9">
    <source>
        <dbReference type="ARBA" id="ARBA00049563"/>
    </source>
</evidence>
<organism evidence="14 15">
    <name type="scientific">Periweissella fabaria</name>
    <dbReference type="NCBI Taxonomy" id="546157"/>
    <lineage>
        <taxon>Bacteria</taxon>
        <taxon>Bacillati</taxon>
        <taxon>Bacillota</taxon>
        <taxon>Bacilli</taxon>
        <taxon>Lactobacillales</taxon>
        <taxon>Lactobacillaceae</taxon>
        <taxon>Periweissella</taxon>
    </lineage>
</organism>
<gene>
    <name evidence="10 14" type="primary">miaA</name>
    <name evidence="14" type="ORF">WFA24289_00641</name>
</gene>
<comment type="catalytic activity">
    <reaction evidence="9 10 11">
        <text>adenosine(37) in tRNA + dimethylallyl diphosphate = N(6)-dimethylallyladenosine(37) in tRNA + diphosphate</text>
        <dbReference type="Rhea" id="RHEA:26482"/>
        <dbReference type="Rhea" id="RHEA-COMP:10162"/>
        <dbReference type="Rhea" id="RHEA-COMP:10375"/>
        <dbReference type="ChEBI" id="CHEBI:33019"/>
        <dbReference type="ChEBI" id="CHEBI:57623"/>
        <dbReference type="ChEBI" id="CHEBI:74411"/>
        <dbReference type="ChEBI" id="CHEBI:74415"/>
        <dbReference type="EC" id="2.5.1.75"/>
    </reaction>
</comment>
<keyword evidence="4 10" id="KW-0808">Transferase</keyword>
<keyword evidence="6 10" id="KW-0547">Nucleotide-binding</keyword>
<dbReference type="PANTHER" id="PTHR11088:SF60">
    <property type="entry name" value="TRNA DIMETHYLALLYLTRANSFERASE"/>
    <property type="match status" value="1"/>
</dbReference>
<evidence type="ECO:0000313" key="14">
    <source>
        <dbReference type="EMBL" id="CAH0416338.1"/>
    </source>
</evidence>
<comment type="similarity">
    <text evidence="3 10 13">Belongs to the IPP transferase family.</text>
</comment>
<evidence type="ECO:0000313" key="15">
    <source>
        <dbReference type="Proteomes" id="UP000789707"/>
    </source>
</evidence>
<comment type="caution">
    <text evidence="14">The sequence shown here is derived from an EMBL/GenBank/DDBJ whole genome shotgun (WGS) entry which is preliminary data.</text>
</comment>
<comment type="function">
    <text evidence="2 10 12">Catalyzes the transfer of a dimethylallyl group onto the adenine at position 37 in tRNAs that read codons beginning with uridine, leading to the formation of N6-(dimethylallyl)adenosine (i(6)A).</text>
</comment>
<feature type="region of interest" description="Interaction with substrate tRNA" evidence="10">
    <location>
        <begin position="34"/>
        <end position="37"/>
    </location>
</feature>
<dbReference type="EMBL" id="CAKKNS010000002">
    <property type="protein sequence ID" value="CAH0416338.1"/>
    <property type="molecule type" value="Genomic_DNA"/>
</dbReference>
<dbReference type="GO" id="GO:0052381">
    <property type="term" value="F:tRNA dimethylallyltransferase activity"/>
    <property type="evidence" value="ECO:0007669"/>
    <property type="project" value="UniProtKB-EC"/>
</dbReference>
<evidence type="ECO:0000256" key="10">
    <source>
        <dbReference type="HAMAP-Rule" id="MF_00185"/>
    </source>
</evidence>
<evidence type="ECO:0000256" key="11">
    <source>
        <dbReference type="RuleBase" id="RU003783"/>
    </source>
</evidence>
<evidence type="ECO:0000256" key="5">
    <source>
        <dbReference type="ARBA" id="ARBA00022694"/>
    </source>
</evidence>
<evidence type="ECO:0000256" key="7">
    <source>
        <dbReference type="ARBA" id="ARBA00022840"/>
    </source>
</evidence>
<protein>
    <recommendedName>
        <fullName evidence="10">tRNA dimethylallyltransferase</fullName>
        <ecNumber evidence="10">2.5.1.75</ecNumber>
    </recommendedName>
    <alternativeName>
        <fullName evidence="10">Dimethylallyl diphosphate:tRNA dimethylallyltransferase</fullName>
        <shortName evidence="10">DMAPP:tRNA dimethylallyltransferase</shortName>
        <shortName evidence="10">DMATase</shortName>
    </alternativeName>
    <alternativeName>
        <fullName evidence="10">Isopentenyl-diphosphate:tRNA isopentenyltransferase</fullName>
        <shortName evidence="10">IPP transferase</shortName>
        <shortName evidence="10">IPPT</shortName>
        <shortName evidence="10">IPTase</shortName>
    </alternativeName>
</protein>
<keyword evidence="5 10" id="KW-0819">tRNA processing</keyword>
<sequence>MKKIIVIVGPTAVGKTALSIAMAQQLNGAVISGDSMQVYQTLDIGTAKATPTEQAGIKHYLLDTKKITDTFTVAEWVSEARQAIDEIIAHGQVPIIVGGTGFYIAALLGDMPLGGNEAGADEMIRAKWQAYLDEFGSLALWQELAKVDAAAAEKIPVNNNRRIIRALEVFELTGVPFSKQPRTVGQREYDAFIIGLNTEREVLYQRINARVDEMLTLGLEAEARQLFLAGGPELQSGTGIGYKEWYPYFENDGDLTSTIDLIKRNSRRFAKRQLTWFRHQIEAINWFDLVQNPQQMPEIINEVRAFLKIKE</sequence>